<sequence>MPDFAKMSDDERGEYAARVATLNDELRADLSNPQHGRVVLTQGIRAMIEDTDLSPFWIDSAALLRIVRDFADFSEDNDPHGERDFGAFEWKGTRCFWKIDYYDAALEGGSPDPADPGVTCRVITILRADEY</sequence>
<organism evidence="1 2">
    <name type="scientific">Novosphingobium aureum</name>
    <dbReference type="NCBI Taxonomy" id="2792964"/>
    <lineage>
        <taxon>Bacteria</taxon>
        <taxon>Pseudomonadati</taxon>
        <taxon>Pseudomonadota</taxon>
        <taxon>Alphaproteobacteria</taxon>
        <taxon>Sphingomonadales</taxon>
        <taxon>Sphingomonadaceae</taxon>
        <taxon>Novosphingobium</taxon>
    </lineage>
</organism>
<name>A0A931HH17_9SPHN</name>
<gene>
    <name evidence="1" type="ORF">I5E68_19645</name>
</gene>
<dbReference type="Pfam" id="PF12599">
    <property type="entry name" value="DUF3768"/>
    <property type="match status" value="1"/>
</dbReference>
<dbReference type="InterPro" id="IPR022243">
    <property type="entry name" value="DUF3768"/>
</dbReference>
<evidence type="ECO:0000313" key="1">
    <source>
        <dbReference type="EMBL" id="MBH0115161.1"/>
    </source>
</evidence>
<proteinExistence type="predicted"/>
<reference evidence="1" key="1">
    <citation type="submission" date="2020-11" db="EMBL/GenBank/DDBJ databases">
        <title>Novosphingobium aureum sp. nov., a marine bacterium isolated from sediment of a salt flat.</title>
        <authorList>
            <person name="Yoo Y."/>
            <person name="Kim J.-J."/>
        </authorList>
    </citation>
    <scope>NUCLEOTIDE SEQUENCE</scope>
    <source>
        <strain evidence="1">YJ-S2-02</strain>
    </source>
</reference>
<dbReference type="Proteomes" id="UP000617634">
    <property type="component" value="Unassembled WGS sequence"/>
</dbReference>
<keyword evidence="2" id="KW-1185">Reference proteome</keyword>
<evidence type="ECO:0000313" key="2">
    <source>
        <dbReference type="Proteomes" id="UP000617634"/>
    </source>
</evidence>
<comment type="caution">
    <text evidence="1">The sequence shown here is derived from an EMBL/GenBank/DDBJ whole genome shotgun (WGS) entry which is preliminary data.</text>
</comment>
<protein>
    <submittedName>
        <fullName evidence="1">DUF3768 domain-containing protein</fullName>
    </submittedName>
</protein>
<dbReference type="EMBL" id="JADZGI010000010">
    <property type="protein sequence ID" value="MBH0115161.1"/>
    <property type="molecule type" value="Genomic_DNA"/>
</dbReference>
<accession>A0A931HH17</accession>
<dbReference type="AlphaFoldDB" id="A0A931HH17"/>